<dbReference type="Pfam" id="PF04304">
    <property type="entry name" value="DUF454"/>
    <property type="match status" value="1"/>
</dbReference>
<dbReference type="InterPro" id="IPR007401">
    <property type="entry name" value="DUF454"/>
</dbReference>
<dbReference type="EMBL" id="CP036299">
    <property type="protein sequence ID" value="QDV31052.1"/>
    <property type="molecule type" value="Genomic_DNA"/>
</dbReference>
<dbReference type="RefSeq" id="WP_145301362.1">
    <property type="nucleotide sequence ID" value="NZ_CP036299.1"/>
</dbReference>
<sequence>MWTVPKNAESGMSTALCSPSPADDGTSCSELEIRPFLVDQEENEAEDVVGICAEIRHPIVVASGIRRIVFQVGGVSCIGLAIAGVFLPVLPTTPFLILASFLFYRSSPELYLRLHQHRFSGPLLQKWERDRGVSFRVKLGAVGVVLLMVTLTLLSGRISSPMQWLIMGLAGIGIMVILLLPSPRRQPVSLVQFEEFPSKKVG</sequence>
<dbReference type="Proteomes" id="UP000315349">
    <property type="component" value="Chromosome"/>
</dbReference>
<dbReference type="AlphaFoldDB" id="A0A518GR46"/>
<evidence type="ECO:0000256" key="2">
    <source>
        <dbReference type="SAM" id="Phobius"/>
    </source>
</evidence>
<evidence type="ECO:0000256" key="1">
    <source>
        <dbReference type="SAM" id="MobiDB-lite"/>
    </source>
</evidence>
<keyword evidence="2" id="KW-1133">Transmembrane helix</keyword>
<dbReference type="PANTHER" id="PTHR35813">
    <property type="entry name" value="INNER MEMBRANE PROTEIN YBAN"/>
    <property type="match status" value="1"/>
</dbReference>
<name>A0A518GR46_9PLAN</name>
<proteinExistence type="predicted"/>
<keyword evidence="2" id="KW-0472">Membrane</keyword>
<feature type="transmembrane region" description="Helical" evidence="2">
    <location>
        <begin position="135"/>
        <end position="156"/>
    </location>
</feature>
<gene>
    <name evidence="3" type="primary">ybaN</name>
    <name evidence="3" type="ORF">Spb1_29890</name>
</gene>
<protein>
    <submittedName>
        <fullName evidence="3">Inner membrane protein YbaN</fullName>
    </submittedName>
</protein>
<dbReference type="KEGG" id="peh:Spb1_29890"/>
<keyword evidence="4" id="KW-1185">Reference proteome</keyword>
<accession>A0A518GR46</accession>
<reference evidence="3 4" key="1">
    <citation type="submission" date="2019-02" db="EMBL/GenBank/DDBJ databases">
        <title>Deep-cultivation of Planctomycetes and their phenomic and genomic characterization uncovers novel biology.</title>
        <authorList>
            <person name="Wiegand S."/>
            <person name="Jogler M."/>
            <person name="Boedeker C."/>
            <person name="Pinto D."/>
            <person name="Vollmers J."/>
            <person name="Rivas-Marin E."/>
            <person name="Kohn T."/>
            <person name="Peeters S.H."/>
            <person name="Heuer A."/>
            <person name="Rast P."/>
            <person name="Oberbeckmann S."/>
            <person name="Bunk B."/>
            <person name="Jeske O."/>
            <person name="Meyerdierks A."/>
            <person name="Storesund J.E."/>
            <person name="Kallscheuer N."/>
            <person name="Luecker S."/>
            <person name="Lage O.M."/>
            <person name="Pohl T."/>
            <person name="Merkel B.J."/>
            <person name="Hornburger P."/>
            <person name="Mueller R.-W."/>
            <person name="Bruemmer F."/>
            <person name="Labrenz M."/>
            <person name="Spormann A.M."/>
            <person name="Op den Camp H."/>
            <person name="Overmann J."/>
            <person name="Amann R."/>
            <person name="Jetten M.S.M."/>
            <person name="Mascher T."/>
            <person name="Medema M.H."/>
            <person name="Devos D.P."/>
            <person name="Kaster A.-K."/>
            <person name="Ovreas L."/>
            <person name="Rohde M."/>
            <person name="Galperin M.Y."/>
            <person name="Jogler C."/>
        </authorList>
    </citation>
    <scope>NUCLEOTIDE SEQUENCE [LARGE SCALE GENOMIC DNA]</scope>
    <source>
        <strain evidence="3 4">Spb1</strain>
    </source>
</reference>
<evidence type="ECO:0000313" key="4">
    <source>
        <dbReference type="Proteomes" id="UP000315349"/>
    </source>
</evidence>
<feature type="transmembrane region" description="Helical" evidence="2">
    <location>
        <begin position="162"/>
        <end position="180"/>
    </location>
</feature>
<dbReference type="OrthoDB" id="5690292at2"/>
<evidence type="ECO:0000313" key="3">
    <source>
        <dbReference type="EMBL" id="QDV31052.1"/>
    </source>
</evidence>
<dbReference type="GO" id="GO:0005886">
    <property type="term" value="C:plasma membrane"/>
    <property type="evidence" value="ECO:0007669"/>
    <property type="project" value="TreeGrafter"/>
</dbReference>
<keyword evidence="2" id="KW-0812">Transmembrane</keyword>
<dbReference type="PANTHER" id="PTHR35813:SF1">
    <property type="entry name" value="INNER MEMBRANE PROTEIN YBAN"/>
    <property type="match status" value="1"/>
</dbReference>
<organism evidence="3 4">
    <name type="scientific">Planctopirus ephydatiae</name>
    <dbReference type="NCBI Taxonomy" id="2528019"/>
    <lineage>
        <taxon>Bacteria</taxon>
        <taxon>Pseudomonadati</taxon>
        <taxon>Planctomycetota</taxon>
        <taxon>Planctomycetia</taxon>
        <taxon>Planctomycetales</taxon>
        <taxon>Planctomycetaceae</taxon>
        <taxon>Planctopirus</taxon>
    </lineage>
</organism>
<feature type="region of interest" description="Disordered" evidence="1">
    <location>
        <begin position="1"/>
        <end position="23"/>
    </location>
</feature>